<dbReference type="GO" id="GO:0004140">
    <property type="term" value="F:dephospho-CoA kinase activity"/>
    <property type="evidence" value="ECO:0007669"/>
    <property type="project" value="UniProtKB-UniRule"/>
</dbReference>
<keyword evidence="5" id="KW-0963">Cytoplasm</keyword>
<dbReference type="EMBL" id="FWFY01000002">
    <property type="protein sequence ID" value="SLN25775.1"/>
    <property type="molecule type" value="Genomic_DNA"/>
</dbReference>
<dbReference type="Proteomes" id="UP000240624">
    <property type="component" value="Unassembled WGS sequence"/>
</dbReference>
<name>A0A1X6YMM0_9RHOB</name>
<accession>A0A1X6YMM0</accession>
<dbReference type="GO" id="GO:0005737">
    <property type="term" value="C:cytoplasm"/>
    <property type="evidence" value="ECO:0007669"/>
    <property type="project" value="UniProtKB-SubCell"/>
</dbReference>
<keyword evidence="5 8" id="KW-0808">Transferase</keyword>
<proteinExistence type="inferred from homology"/>
<dbReference type="PANTHER" id="PTHR10695">
    <property type="entry name" value="DEPHOSPHO-COA KINASE-RELATED"/>
    <property type="match status" value="1"/>
</dbReference>
<dbReference type="Gene3D" id="3.40.50.300">
    <property type="entry name" value="P-loop containing nucleotide triphosphate hydrolases"/>
    <property type="match status" value="1"/>
</dbReference>
<dbReference type="SUPFAM" id="SSF52540">
    <property type="entry name" value="P-loop containing nucleoside triphosphate hydrolases"/>
    <property type="match status" value="1"/>
</dbReference>
<dbReference type="OrthoDB" id="9812943at2"/>
<dbReference type="CDD" id="cd02022">
    <property type="entry name" value="DPCK"/>
    <property type="match status" value="1"/>
</dbReference>
<gene>
    <name evidence="5 8" type="primary">coaE</name>
    <name evidence="7" type="ORF">CLV79_101249</name>
    <name evidence="8" type="ORF">LOS8367_00837</name>
</gene>
<dbReference type="GO" id="GO:0015937">
    <property type="term" value="P:coenzyme A biosynthetic process"/>
    <property type="evidence" value="ECO:0007669"/>
    <property type="project" value="UniProtKB-UniRule"/>
</dbReference>
<comment type="catalytic activity">
    <reaction evidence="5">
        <text>3'-dephospho-CoA + ATP = ADP + CoA + H(+)</text>
        <dbReference type="Rhea" id="RHEA:18245"/>
        <dbReference type="ChEBI" id="CHEBI:15378"/>
        <dbReference type="ChEBI" id="CHEBI:30616"/>
        <dbReference type="ChEBI" id="CHEBI:57287"/>
        <dbReference type="ChEBI" id="CHEBI:57328"/>
        <dbReference type="ChEBI" id="CHEBI:456216"/>
        <dbReference type="EC" id="2.7.1.24"/>
    </reaction>
</comment>
<keyword evidence="4 5" id="KW-0173">Coenzyme A biosynthesis</keyword>
<dbReference type="HAMAP" id="MF_00376">
    <property type="entry name" value="Dephospho_CoA_kinase"/>
    <property type="match status" value="1"/>
</dbReference>
<dbReference type="Pfam" id="PF01121">
    <property type="entry name" value="CoaE"/>
    <property type="match status" value="1"/>
</dbReference>
<evidence type="ECO:0000313" key="9">
    <source>
        <dbReference type="Proteomes" id="UP000193495"/>
    </source>
</evidence>
<dbReference type="InterPro" id="IPR027417">
    <property type="entry name" value="P-loop_NTPase"/>
</dbReference>
<feature type="binding site" evidence="5">
    <location>
        <begin position="12"/>
        <end position="17"/>
    </location>
    <ligand>
        <name>ATP</name>
        <dbReference type="ChEBI" id="CHEBI:30616"/>
    </ligand>
</feature>
<keyword evidence="10" id="KW-1185">Reference proteome</keyword>
<keyword evidence="5 8" id="KW-0418">Kinase</keyword>
<dbReference type="UniPathway" id="UPA00241">
    <property type="reaction ID" value="UER00356"/>
</dbReference>
<evidence type="ECO:0000313" key="8">
    <source>
        <dbReference type="EMBL" id="SLN25775.1"/>
    </source>
</evidence>
<evidence type="ECO:0000256" key="5">
    <source>
        <dbReference type="HAMAP-Rule" id="MF_00376"/>
    </source>
</evidence>
<evidence type="ECO:0000256" key="3">
    <source>
        <dbReference type="ARBA" id="ARBA00022840"/>
    </source>
</evidence>
<evidence type="ECO:0000313" key="10">
    <source>
        <dbReference type="Proteomes" id="UP000240624"/>
    </source>
</evidence>
<dbReference type="NCBIfam" id="TIGR00152">
    <property type="entry name" value="dephospho-CoA kinase"/>
    <property type="match status" value="1"/>
</dbReference>
<dbReference type="EC" id="2.7.1.24" evidence="5 6"/>
<keyword evidence="2 5" id="KW-0547">Nucleotide-binding</keyword>
<sequence>MSFRLGLTGSIGMGKSTTARMFADEGLPVWDADAAVHRLYGRGGAAVAPIEAAFPAAVIDGAVSRPALKEIIAADPEALPRIEAIVHPLVQADREAFVAAQSADIVVLDVPLLYETGGAAEMDAVVVVSAPAETQAARVLARPGMTRPQFEAILGRQMPDVEKRAKADYLIETTSLEAARQGVREVIAQIRRQMRDA</sequence>
<evidence type="ECO:0000256" key="4">
    <source>
        <dbReference type="ARBA" id="ARBA00022993"/>
    </source>
</evidence>
<organism evidence="8 9">
    <name type="scientific">Limimaricola soesokkakensis</name>
    <dbReference type="NCBI Taxonomy" id="1343159"/>
    <lineage>
        <taxon>Bacteria</taxon>
        <taxon>Pseudomonadati</taxon>
        <taxon>Pseudomonadota</taxon>
        <taxon>Alphaproteobacteria</taxon>
        <taxon>Rhodobacterales</taxon>
        <taxon>Paracoccaceae</taxon>
        <taxon>Limimaricola</taxon>
    </lineage>
</organism>
<reference evidence="7 10" key="2">
    <citation type="submission" date="2018-03" db="EMBL/GenBank/DDBJ databases">
        <title>Genomic Encyclopedia of Archaeal and Bacterial Type Strains, Phase II (KMG-II): from individual species to whole genera.</title>
        <authorList>
            <person name="Goeker M."/>
        </authorList>
    </citation>
    <scope>NUCLEOTIDE SEQUENCE [LARGE SCALE GENOMIC DNA]</scope>
    <source>
        <strain evidence="7 10">DSM 29956</strain>
    </source>
</reference>
<dbReference type="PROSITE" id="PS51219">
    <property type="entry name" value="DPCK"/>
    <property type="match status" value="1"/>
</dbReference>
<dbReference type="AlphaFoldDB" id="A0A1X6YMM0"/>
<dbReference type="GO" id="GO:0005524">
    <property type="term" value="F:ATP binding"/>
    <property type="evidence" value="ECO:0007669"/>
    <property type="project" value="UniProtKB-UniRule"/>
</dbReference>
<dbReference type="EMBL" id="PYGB01000001">
    <property type="protein sequence ID" value="PSK88412.1"/>
    <property type="molecule type" value="Genomic_DNA"/>
</dbReference>
<protein>
    <recommendedName>
        <fullName evidence="5 6">Dephospho-CoA kinase</fullName>
        <ecNumber evidence="5 6">2.7.1.24</ecNumber>
    </recommendedName>
    <alternativeName>
        <fullName evidence="5">Dephosphocoenzyme A kinase</fullName>
    </alternativeName>
</protein>
<dbReference type="PANTHER" id="PTHR10695:SF46">
    <property type="entry name" value="BIFUNCTIONAL COENZYME A SYNTHASE-RELATED"/>
    <property type="match status" value="1"/>
</dbReference>
<dbReference type="InterPro" id="IPR001977">
    <property type="entry name" value="Depp_CoAkinase"/>
</dbReference>
<evidence type="ECO:0000256" key="2">
    <source>
        <dbReference type="ARBA" id="ARBA00022741"/>
    </source>
</evidence>
<keyword evidence="3 5" id="KW-0067">ATP-binding</keyword>
<comment type="subcellular location">
    <subcellularLocation>
        <location evidence="5">Cytoplasm</location>
    </subcellularLocation>
</comment>
<dbReference type="Proteomes" id="UP000193495">
    <property type="component" value="Unassembled WGS sequence"/>
</dbReference>
<reference evidence="8 9" key="1">
    <citation type="submission" date="2017-03" db="EMBL/GenBank/DDBJ databases">
        <authorList>
            <person name="Afonso C.L."/>
            <person name="Miller P.J."/>
            <person name="Scott M.A."/>
            <person name="Spackman E."/>
            <person name="Goraichik I."/>
            <person name="Dimitrov K.M."/>
            <person name="Suarez D.L."/>
            <person name="Swayne D.E."/>
        </authorList>
    </citation>
    <scope>NUCLEOTIDE SEQUENCE [LARGE SCALE GENOMIC DNA]</scope>
    <source>
        <strain evidence="8 9">CECT 8367</strain>
    </source>
</reference>
<evidence type="ECO:0000256" key="6">
    <source>
        <dbReference type="NCBIfam" id="TIGR00152"/>
    </source>
</evidence>
<comment type="function">
    <text evidence="5">Catalyzes the phosphorylation of the 3'-hydroxyl group of dephosphocoenzyme A to form coenzyme A.</text>
</comment>
<comment type="similarity">
    <text evidence="1 5">Belongs to the CoaE family.</text>
</comment>
<dbReference type="RefSeq" id="WP_085895185.1">
    <property type="nucleotide sequence ID" value="NZ_FWFY01000002.1"/>
</dbReference>
<evidence type="ECO:0000256" key="1">
    <source>
        <dbReference type="ARBA" id="ARBA00009018"/>
    </source>
</evidence>
<evidence type="ECO:0000313" key="7">
    <source>
        <dbReference type="EMBL" id="PSK88412.1"/>
    </source>
</evidence>
<comment type="pathway">
    <text evidence="5">Cofactor biosynthesis; coenzyme A biosynthesis; CoA from (R)-pantothenate: step 5/5.</text>
</comment>